<accession>A0A8K0DMM7</accession>
<dbReference type="Gene3D" id="3.40.50.2000">
    <property type="entry name" value="Glycogen Phosphorylase B"/>
    <property type="match status" value="1"/>
</dbReference>
<keyword evidence="5" id="KW-0812">Transmembrane</keyword>
<sequence length="242" mass="27761">DLQLQLDNAKNGFIYFSLGSNIKSKRLPESTRKIFLETLAELPYTVLWKFEEENLPGKPDNVIISKWFPQQDILGHPNLKLFITQGGLQSTEEAIYNNIPMVGIPFIGDQQSNVQRMVNKGIALLVDHETINKATLKAAILEVINNPSYRNKIKELAELAKDQPMTGLESAVWWTEYVIRHKGAEHLRSPALDIPDYQYFLLDVIGFCLLVALIVIYVLYKVVKLMYKLVRYFVPKQKVKVQ</sequence>
<comment type="similarity">
    <text evidence="1 4">Belongs to the UDP-glycosyltransferase family.</text>
</comment>
<dbReference type="GO" id="GO:0016020">
    <property type="term" value="C:membrane"/>
    <property type="evidence" value="ECO:0007669"/>
    <property type="project" value="UniProtKB-SubCell"/>
</dbReference>
<dbReference type="InterPro" id="IPR035595">
    <property type="entry name" value="UDP_glycos_trans_CS"/>
</dbReference>
<evidence type="ECO:0000256" key="1">
    <source>
        <dbReference type="ARBA" id="ARBA00009995"/>
    </source>
</evidence>
<protein>
    <recommendedName>
        <fullName evidence="5">UDP-glucuronosyltransferase</fullName>
        <ecNumber evidence="5">2.4.1.17</ecNumber>
    </recommendedName>
</protein>
<dbReference type="CDD" id="cd03784">
    <property type="entry name" value="GT1_Gtf-like"/>
    <property type="match status" value="1"/>
</dbReference>
<gene>
    <name evidence="6" type="ORF">ILUMI_00042</name>
</gene>
<dbReference type="AlphaFoldDB" id="A0A8K0DMM7"/>
<keyword evidence="5" id="KW-1133">Transmembrane helix</keyword>
<evidence type="ECO:0000256" key="4">
    <source>
        <dbReference type="RuleBase" id="RU003718"/>
    </source>
</evidence>
<evidence type="ECO:0000256" key="5">
    <source>
        <dbReference type="RuleBase" id="RU362059"/>
    </source>
</evidence>
<dbReference type="InterPro" id="IPR002213">
    <property type="entry name" value="UDP_glucos_trans"/>
</dbReference>
<feature type="transmembrane region" description="Helical" evidence="5">
    <location>
        <begin position="197"/>
        <end position="220"/>
    </location>
</feature>
<proteinExistence type="inferred from homology"/>
<dbReference type="EMBL" id="VTPC01000015">
    <property type="protein sequence ID" value="KAF2906126.1"/>
    <property type="molecule type" value="Genomic_DNA"/>
</dbReference>
<dbReference type="SUPFAM" id="SSF53756">
    <property type="entry name" value="UDP-Glycosyltransferase/glycogen phosphorylase"/>
    <property type="match status" value="1"/>
</dbReference>
<reference evidence="6" key="1">
    <citation type="submission" date="2019-08" db="EMBL/GenBank/DDBJ databases">
        <title>The genome of the North American firefly Photinus pyralis.</title>
        <authorList>
            <consortium name="Photinus pyralis genome working group"/>
            <person name="Fallon T.R."/>
            <person name="Sander Lower S.E."/>
            <person name="Weng J.-K."/>
        </authorList>
    </citation>
    <scope>NUCLEOTIDE SEQUENCE</scope>
    <source>
        <strain evidence="6">TRF0915ILg1</strain>
        <tissue evidence="6">Whole body</tissue>
    </source>
</reference>
<evidence type="ECO:0000256" key="2">
    <source>
        <dbReference type="ARBA" id="ARBA00022676"/>
    </source>
</evidence>
<evidence type="ECO:0000256" key="3">
    <source>
        <dbReference type="ARBA" id="ARBA00022679"/>
    </source>
</evidence>
<comment type="caution">
    <text evidence="6">The sequence shown here is derived from an EMBL/GenBank/DDBJ whole genome shotgun (WGS) entry which is preliminary data.</text>
</comment>
<name>A0A8K0DMM7_IGNLU</name>
<dbReference type="FunFam" id="3.40.50.2000:FF:000050">
    <property type="entry name" value="UDP-glucuronosyltransferase"/>
    <property type="match status" value="1"/>
</dbReference>
<comment type="catalytic activity">
    <reaction evidence="5">
        <text>glucuronate acceptor + UDP-alpha-D-glucuronate = acceptor beta-D-glucuronoside + UDP + H(+)</text>
        <dbReference type="Rhea" id="RHEA:21032"/>
        <dbReference type="ChEBI" id="CHEBI:15378"/>
        <dbReference type="ChEBI" id="CHEBI:58052"/>
        <dbReference type="ChEBI" id="CHEBI:58223"/>
        <dbReference type="ChEBI" id="CHEBI:132367"/>
        <dbReference type="ChEBI" id="CHEBI:132368"/>
        <dbReference type="EC" id="2.4.1.17"/>
    </reaction>
</comment>
<organism evidence="6 7">
    <name type="scientific">Ignelater luminosus</name>
    <name type="common">Cucubano</name>
    <name type="synonym">Pyrophorus luminosus</name>
    <dbReference type="NCBI Taxonomy" id="2038154"/>
    <lineage>
        <taxon>Eukaryota</taxon>
        <taxon>Metazoa</taxon>
        <taxon>Ecdysozoa</taxon>
        <taxon>Arthropoda</taxon>
        <taxon>Hexapoda</taxon>
        <taxon>Insecta</taxon>
        <taxon>Pterygota</taxon>
        <taxon>Neoptera</taxon>
        <taxon>Endopterygota</taxon>
        <taxon>Coleoptera</taxon>
        <taxon>Polyphaga</taxon>
        <taxon>Elateriformia</taxon>
        <taxon>Elateroidea</taxon>
        <taxon>Elateridae</taxon>
        <taxon>Agrypninae</taxon>
        <taxon>Pyrophorini</taxon>
        <taxon>Ignelater</taxon>
    </lineage>
</organism>
<dbReference type="InterPro" id="IPR050271">
    <property type="entry name" value="UDP-glycosyltransferase"/>
</dbReference>
<dbReference type="GO" id="GO:0015020">
    <property type="term" value="F:glucuronosyltransferase activity"/>
    <property type="evidence" value="ECO:0007669"/>
    <property type="project" value="UniProtKB-EC"/>
</dbReference>
<keyword evidence="5" id="KW-0472">Membrane</keyword>
<comment type="subcellular location">
    <subcellularLocation>
        <location evidence="5">Membrane</location>
        <topology evidence="5">Single-pass membrane protein</topology>
    </subcellularLocation>
</comment>
<dbReference type="PANTHER" id="PTHR48043">
    <property type="entry name" value="EG:EG0003.4 PROTEIN-RELATED"/>
    <property type="match status" value="1"/>
</dbReference>
<dbReference type="PROSITE" id="PS00375">
    <property type="entry name" value="UDPGT"/>
    <property type="match status" value="1"/>
</dbReference>
<keyword evidence="3 4" id="KW-0808">Transferase</keyword>
<keyword evidence="7" id="KW-1185">Reference proteome</keyword>
<dbReference type="EC" id="2.4.1.17" evidence="5"/>
<feature type="non-terminal residue" evidence="6">
    <location>
        <position position="1"/>
    </location>
</feature>
<dbReference type="OrthoDB" id="5835829at2759"/>
<evidence type="ECO:0000313" key="6">
    <source>
        <dbReference type="EMBL" id="KAF2906126.1"/>
    </source>
</evidence>
<dbReference type="Proteomes" id="UP000801492">
    <property type="component" value="Unassembled WGS sequence"/>
</dbReference>
<evidence type="ECO:0000313" key="7">
    <source>
        <dbReference type="Proteomes" id="UP000801492"/>
    </source>
</evidence>
<dbReference type="Pfam" id="PF00201">
    <property type="entry name" value="UDPGT"/>
    <property type="match status" value="1"/>
</dbReference>
<keyword evidence="2 4" id="KW-0328">Glycosyltransferase</keyword>
<dbReference type="PANTHER" id="PTHR48043:SF159">
    <property type="entry name" value="EG:EG0003.4 PROTEIN-RELATED"/>
    <property type="match status" value="1"/>
</dbReference>